<dbReference type="Proteomes" id="UP001516400">
    <property type="component" value="Unassembled WGS sequence"/>
</dbReference>
<gene>
    <name evidence="2" type="ORF">HHI36_017066</name>
</gene>
<name>A0ABD2NLY5_9CUCU</name>
<evidence type="ECO:0000313" key="3">
    <source>
        <dbReference type="Proteomes" id="UP001516400"/>
    </source>
</evidence>
<organism evidence="2 3">
    <name type="scientific">Cryptolaemus montrouzieri</name>
    <dbReference type="NCBI Taxonomy" id="559131"/>
    <lineage>
        <taxon>Eukaryota</taxon>
        <taxon>Metazoa</taxon>
        <taxon>Ecdysozoa</taxon>
        <taxon>Arthropoda</taxon>
        <taxon>Hexapoda</taxon>
        <taxon>Insecta</taxon>
        <taxon>Pterygota</taxon>
        <taxon>Neoptera</taxon>
        <taxon>Endopterygota</taxon>
        <taxon>Coleoptera</taxon>
        <taxon>Polyphaga</taxon>
        <taxon>Cucujiformia</taxon>
        <taxon>Coccinelloidea</taxon>
        <taxon>Coccinellidae</taxon>
        <taxon>Scymninae</taxon>
        <taxon>Scymnini</taxon>
        <taxon>Cryptolaemus</taxon>
    </lineage>
</organism>
<sequence>MNLKEGCYMVVDAWDLIERKTSNRAWNRVLNMENDNSITNTDDSISEDMNEMMSKLQICQDSDDDIKECDSNDQGFQIMSNDEIVENILQINEQQKMEEDETEENIDVENDTGLSHVAFHALETALKWFGKQRVIL</sequence>
<feature type="coiled-coil region" evidence="1">
    <location>
        <begin position="85"/>
        <end position="112"/>
    </location>
</feature>
<evidence type="ECO:0000256" key="1">
    <source>
        <dbReference type="SAM" id="Coils"/>
    </source>
</evidence>
<dbReference type="EMBL" id="JABFTP020000124">
    <property type="protein sequence ID" value="KAL3279559.1"/>
    <property type="molecule type" value="Genomic_DNA"/>
</dbReference>
<reference evidence="2 3" key="1">
    <citation type="journal article" date="2021" name="BMC Biol.">
        <title>Horizontally acquired antibacterial genes associated with adaptive radiation of ladybird beetles.</title>
        <authorList>
            <person name="Li H.S."/>
            <person name="Tang X.F."/>
            <person name="Huang Y.H."/>
            <person name="Xu Z.Y."/>
            <person name="Chen M.L."/>
            <person name="Du X.Y."/>
            <person name="Qiu B.Y."/>
            <person name="Chen P.T."/>
            <person name="Zhang W."/>
            <person name="Slipinski A."/>
            <person name="Escalona H.E."/>
            <person name="Waterhouse R.M."/>
            <person name="Zwick A."/>
            <person name="Pang H."/>
        </authorList>
    </citation>
    <scope>NUCLEOTIDE SEQUENCE [LARGE SCALE GENOMIC DNA]</scope>
    <source>
        <strain evidence="2">SYSU2018</strain>
    </source>
</reference>
<comment type="caution">
    <text evidence="2">The sequence shown here is derived from an EMBL/GenBank/DDBJ whole genome shotgun (WGS) entry which is preliminary data.</text>
</comment>
<feature type="non-terminal residue" evidence="2">
    <location>
        <position position="136"/>
    </location>
</feature>
<dbReference type="AlphaFoldDB" id="A0ABD2NLY5"/>
<evidence type="ECO:0000313" key="2">
    <source>
        <dbReference type="EMBL" id="KAL3279559.1"/>
    </source>
</evidence>
<accession>A0ABD2NLY5</accession>
<proteinExistence type="predicted"/>
<keyword evidence="3" id="KW-1185">Reference proteome</keyword>
<keyword evidence="1" id="KW-0175">Coiled coil</keyword>
<protein>
    <submittedName>
        <fullName evidence="2">Uncharacterized protein</fullName>
    </submittedName>
</protein>